<keyword evidence="13" id="KW-1185">Reference proteome</keyword>
<comment type="caution">
    <text evidence="9">Lacks conserved residue(s) required for the propagation of feature annotation.</text>
</comment>
<evidence type="ECO:0000256" key="3">
    <source>
        <dbReference type="ARBA" id="ARBA00022676"/>
    </source>
</evidence>
<dbReference type="Gene3D" id="1.20.970.10">
    <property type="entry name" value="Transferase, Pyrimidine Nucleoside Phosphorylase, Chain C"/>
    <property type="match status" value="1"/>
</dbReference>
<dbReference type="GO" id="GO:0000162">
    <property type="term" value="P:L-tryptophan biosynthetic process"/>
    <property type="evidence" value="ECO:0007669"/>
    <property type="project" value="UniProtKB-UniRule"/>
</dbReference>
<keyword evidence="6 9" id="KW-0057">Aromatic amino acid biosynthesis</keyword>
<keyword evidence="9" id="KW-0460">Magnesium</keyword>
<dbReference type="GO" id="GO:0005829">
    <property type="term" value="C:cytosol"/>
    <property type="evidence" value="ECO:0007669"/>
    <property type="project" value="TreeGrafter"/>
</dbReference>
<gene>
    <name evidence="9" type="primary">trpD</name>
    <name evidence="12" type="ORF">SAMN02745163_01702</name>
</gene>
<feature type="binding site" evidence="9">
    <location>
        <position position="81"/>
    </location>
    <ligand>
        <name>anthranilate</name>
        <dbReference type="ChEBI" id="CHEBI:16567"/>
        <label>1</label>
    </ligand>
</feature>
<dbReference type="InterPro" id="IPR000312">
    <property type="entry name" value="Glycosyl_Trfase_fam3"/>
</dbReference>
<evidence type="ECO:0000256" key="1">
    <source>
        <dbReference type="ARBA" id="ARBA00004907"/>
    </source>
</evidence>
<dbReference type="GO" id="GO:0004048">
    <property type="term" value="F:anthranilate phosphoribosyltransferase activity"/>
    <property type="evidence" value="ECO:0007669"/>
    <property type="project" value="UniProtKB-UniRule"/>
</dbReference>
<feature type="binding site" evidence="9">
    <location>
        <position position="167"/>
    </location>
    <ligand>
        <name>anthranilate</name>
        <dbReference type="ChEBI" id="CHEBI:16567"/>
        <label>2</label>
    </ligand>
</feature>
<dbReference type="InterPro" id="IPR017459">
    <property type="entry name" value="Glycosyl_Trfase_fam3_N_dom"/>
</dbReference>
<dbReference type="InterPro" id="IPR035902">
    <property type="entry name" value="Nuc_phospho_transferase"/>
</dbReference>
<dbReference type="SUPFAM" id="SSF52418">
    <property type="entry name" value="Nucleoside phosphorylase/phosphoribosyltransferase catalytic domain"/>
    <property type="match status" value="1"/>
</dbReference>
<dbReference type="EMBL" id="FQZB01000007">
    <property type="protein sequence ID" value="SHJ29772.1"/>
    <property type="molecule type" value="Genomic_DNA"/>
</dbReference>
<dbReference type="NCBIfam" id="TIGR01245">
    <property type="entry name" value="trpD"/>
    <property type="match status" value="1"/>
</dbReference>
<dbReference type="GO" id="GO:0000287">
    <property type="term" value="F:magnesium ion binding"/>
    <property type="evidence" value="ECO:0007669"/>
    <property type="project" value="UniProtKB-UniRule"/>
</dbReference>
<feature type="binding site" evidence="9">
    <location>
        <position position="93"/>
    </location>
    <ligand>
        <name>Mg(2+)</name>
        <dbReference type="ChEBI" id="CHEBI:18420"/>
        <label>1</label>
    </ligand>
</feature>
<feature type="binding site" evidence="9">
    <location>
        <position position="112"/>
    </location>
    <ligand>
        <name>anthranilate</name>
        <dbReference type="ChEBI" id="CHEBI:16567"/>
        <label>1</label>
    </ligand>
</feature>
<keyword evidence="5 9" id="KW-0822">Tryptophan biosynthesis</keyword>
<comment type="pathway">
    <text evidence="1 9">Amino-acid biosynthesis; L-tryptophan biosynthesis; L-tryptophan from chorismate: step 2/5.</text>
</comment>
<dbReference type="STRING" id="1121302.SAMN02745163_01702"/>
<dbReference type="InterPro" id="IPR005940">
    <property type="entry name" value="Anthranilate_Pribosyl_Tfrase"/>
</dbReference>
<feature type="binding site" evidence="9">
    <location>
        <position position="81"/>
    </location>
    <ligand>
        <name>5-phospho-alpha-D-ribose 1-diphosphate</name>
        <dbReference type="ChEBI" id="CHEBI:58017"/>
    </ligand>
</feature>
<sequence>MEIGAIIDKLARKENLTEEESKEVMSSIIRGEATSSQIGGYLVGLKVKGETTDEILGAVKALRSNMIPVNIEGEYLIDVCGTGGDGGKTFNISTATAIIAASAGIKISKHGNRAISSKCGSADVLRELNIPVDFDAEKGAEAIKRVGMAFLFAPNFHTAMKNVAKARGEIGTRTIFNLIGPLINPSNLKGQLMGIYDGRLLKTVGGVLKAQGLDRALVVHGEDGLDEITITTKTKVCEVGKFGMKEYTISPEQFGFKRRRLREISGGDAEKNGEIILKIIMGEKGPCRDVVVLNSAAALYVGNKVDSLIEGKVLAESLIDSGKVYDKYLELVSFN</sequence>
<feature type="binding site" evidence="9">
    <location>
        <begin position="109"/>
        <end position="117"/>
    </location>
    <ligand>
        <name>5-phospho-alpha-D-ribose 1-diphosphate</name>
        <dbReference type="ChEBI" id="CHEBI:58017"/>
    </ligand>
</feature>
<evidence type="ECO:0000256" key="2">
    <source>
        <dbReference type="ARBA" id="ARBA00022605"/>
    </source>
</evidence>
<accession>A0A1M6I5N6</accession>
<dbReference type="OrthoDB" id="9806430at2"/>
<name>A0A1M6I5N6_9CLOT</name>
<evidence type="ECO:0000259" key="10">
    <source>
        <dbReference type="Pfam" id="PF00591"/>
    </source>
</evidence>
<dbReference type="Proteomes" id="UP000184310">
    <property type="component" value="Unassembled WGS sequence"/>
</dbReference>
<proteinExistence type="inferred from homology"/>
<evidence type="ECO:0000313" key="13">
    <source>
        <dbReference type="Proteomes" id="UP000184310"/>
    </source>
</evidence>
<keyword evidence="4 9" id="KW-0808">Transferase</keyword>
<feature type="binding site" evidence="9">
    <location>
        <begin position="91"/>
        <end position="94"/>
    </location>
    <ligand>
        <name>5-phospho-alpha-D-ribose 1-diphosphate</name>
        <dbReference type="ChEBI" id="CHEBI:58017"/>
    </ligand>
</feature>
<dbReference type="SUPFAM" id="SSF47648">
    <property type="entry name" value="Nucleoside phosphorylase/phosphoribosyltransferase N-terminal domain"/>
    <property type="match status" value="1"/>
</dbReference>
<feature type="binding site" evidence="9">
    <location>
        <position position="226"/>
    </location>
    <ligand>
        <name>Mg(2+)</name>
        <dbReference type="ChEBI" id="CHEBI:18420"/>
        <label>2</label>
    </ligand>
</feature>
<comment type="subunit">
    <text evidence="9">Homodimer.</text>
</comment>
<feature type="binding site" evidence="9">
    <location>
        <begin position="84"/>
        <end position="85"/>
    </location>
    <ligand>
        <name>5-phospho-alpha-D-ribose 1-diphosphate</name>
        <dbReference type="ChEBI" id="CHEBI:58017"/>
    </ligand>
</feature>
<keyword evidence="9" id="KW-0479">Metal-binding</keyword>
<reference evidence="12 13" key="1">
    <citation type="submission" date="2016-11" db="EMBL/GenBank/DDBJ databases">
        <authorList>
            <person name="Jaros S."/>
            <person name="Januszkiewicz K."/>
            <person name="Wedrychowicz H."/>
        </authorList>
    </citation>
    <scope>NUCLEOTIDE SEQUENCE [LARGE SCALE GENOMIC DNA]</scope>
    <source>
        <strain evidence="12 13">DSM 21758</strain>
    </source>
</reference>
<comment type="function">
    <text evidence="9">Catalyzes the transfer of the phosphoribosyl group of 5-phosphorylribose-1-pyrophosphate (PRPP) to anthranilate to yield N-(5'-phosphoribosyl)-anthranilate (PRA).</text>
</comment>
<dbReference type="AlphaFoldDB" id="A0A1M6I5N6"/>
<evidence type="ECO:0000256" key="7">
    <source>
        <dbReference type="ARBA" id="ARBA00052328"/>
    </source>
</evidence>
<dbReference type="Pfam" id="PF00591">
    <property type="entry name" value="Glycos_transf_3"/>
    <property type="match status" value="1"/>
</dbReference>
<feature type="binding site" evidence="9">
    <location>
        <position position="227"/>
    </location>
    <ligand>
        <name>Mg(2+)</name>
        <dbReference type="ChEBI" id="CHEBI:18420"/>
        <label>1</label>
    </ligand>
</feature>
<evidence type="ECO:0000256" key="5">
    <source>
        <dbReference type="ARBA" id="ARBA00022822"/>
    </source>
</evidence>
<keyword evidence="2 9" id="KW-0028">Amino-acid biosynthesis</keyword>
<comment type="catalytic activity">
    <reaction evidence="7 9">
        <text>N-(5-phospho-beta-D-ribosyl)anthranilate + diphosphate = 5-phospho-alpha-D-ribose 1-diphosphate + anthranilate</text>
        <dbReference type="Rhea" id="RHEA:11768"/>
        <dbReference type="ChEBI" id="CHEBI:16567"/>
        <dbReference type="ChEBI" id="CHEBI:18277"/>
        <dbReference type="ChEBI" id="CHEBI:33019"/>
        <dbReference type="ChEBI" id="CHEBI:58017"/>
        <dbReference type="EC" id="2.4.2.18"/>
    </reaction>
</comment>
<feature type="binding site" evidence="9">
    <location>
        <position position="227"/>
    </location>
    <ligand>
        <name>Mg(2+)</name>
        <dbReference type="ChEBI" id="CHEBI:18420"/>
        <label>2</label>
    </ligand>
</feature>
<dbReference type="HAMAP" id="MF_00211">
    <property type="entry name" value="TrpD"/>
    <property type="match status" value="1"/>
</dbReference>
<dbReference type="Gene3D" id="3.40.1030.10">
    <property type="entry name" value="Nucleoside phosphorylase/phosphoribosyltransferase catalytic domain"/>
    <property type="match status" value="1"/>
</dbReference>
<evidence type="ECO:0000256" key="6">
    <source>
        <dbReference type="ARBA" id="ARBA00023141"/>
    </source>
</evidence>
<dbReference type="PANTHER" id="PTHR43285">
    <property type="entry name" value="ANTHRANILATE PHOSPHORIBOSYLTRANSFERASE"/>
    <property type="match status" value="1"/>
</dbReference>
<dbReference type="RefSeq" id="WP_072986243.1">
    <property type="nucleotide sequence ID" value="NZ_FQZB01000007.1"/>
</dbReference>
<feature type="binding site" evidence="9">
    <location>
        <position position="89"/>
    </location>
    <ligand>
        <name>5-phospho-alpha-D-ribose 1-diphosphate</name>
        <dbReference type="ChEBI" id="CHEBI:58017"/>
    </ligand>
</feature>
<comment type="similarity">
    <text evidence="8">In the C-terminal section; belongs to the anthranilate phosphoribosyltransferase family.</text>
</comment>
<organism evidence="12 13">
    <name type="scientific">Clostridium cavendishii DSM 21758</name>
    <dbReference type="NCBI Taxonomy" id="1121302"/>
    <lineage>
        <taxon>Bacteria</taxon>
        <taxon>Bacillati</taxon>
        <taxon>Bacillota</taxon>
        <taxon>Clostridia</taxon>
        <taxon>Eubacteriales</taxon>
        <taxon>Clostridiaceae</taxon>
        <taxon>Clostridium</taxon>
    </lineage>
</organism>
<evidence type="ECO:0000256" key="8">
    <source>
        <dbReference type="ARBA" id="ARBA00061188"/>
    </source>
</evidence>
<keyword evidence="3 9" id="KW-0328">Glycosyltransferase</keyword>
<dbReference type="PANTHER" id="PTHR43285:SF2">
    <property type="entry name" value="ANTHRANILATE PHOSPHORIBOSYLTRANSFERASE"/>
    <property type="match status" value="1"/>
</dbReference>
<dbReference type="InterPro" id="IPR036320">
    <property type="entry name" value="Glycosyl_Trfase_fam3_N_dom_sf"/>
</dbReference>
<dbReference type="Pfam" id="PF02885">
    <property type="entry name" value="Glycos_trans_3N"/>
    <property type="match status" value="1"/>
</dbReference>
<dbReference type="FunFam" id="3.40.1030.10:FF:000002">
    <property type="entry name" value="Anthranilate phosphoribosyltransferase"/>
    <property type="match status" value="1"/>
</dbReference>
<feature type="domain" description="Glycosyl transferase family 3" evidence="10">
    <location>
        <begin position="76"/>
        <end position="323"/>
    </location>
</feature>
<dbReference type="EC" id="2.4.2.18" evidence="9"/>
<protein>
    <recommendedName>
        <fullName evidence="9">Anthranilate phosphoribosyltransferase</fullName>
        <ecNumber evidence="9">2.4.2.18</ecNumber>
    </recommendedName>
</protein>
<evidence type="ECO:0000256" key="9">
    <source>
        <dbReference type="HAMAP-Rule" id="MF_00211"/>
    </source>
</evidence>
<comment type="similarity">
    <text evidence="9">Belongs to the anthranilate phosphoribosyltransferase family.</text>
</comment>
<feature type="domain" description="Glycosyl transferase family 3 N-terminal" evidence="11">
    <location>
        <begin position="6"/>
        <end position="65"/>
    </location>
</feature>
<evidence type="ECO:0000256" key="4">
    <source>
        <dbReference type="ARBA" id="ARBA00022679"/>
    </source>
</evidence>
<evidence type="ECO:0000313" key="12">
    <source>
        <dbReference type="EMBL" id="SHJ29772.1"/>
    </source>
</evidence>
<feature type="binding site" evidence="9">
    <location>
        <position position="121"/>
    </location>
    <ligand>
        <name>5-phospho-alpha-D-ribose 1-diphosphate</name>
        <dbReference type="ChEBI" id="CHEBI:58017"/>
    </ligand>
</feature>
<dbReference type="UniPathway" id="UPA00035">
    <property type="reaction ID" value="UER00041"/>
</dbReference>
<comment type="cofactor">
    <cofactor evidence="9">
        <name>Mg(2+)</name>
        <dbReference type="ChEBI" id="CHEBI:18420"/>
    </cofactor>
    <text evidence="9">Binds 2 magnesium ions per monomer.</text>
</comment>
<evidence type="ECO:0000259" key="11">
    <source>
        <dbReference type="Pfam" id="PF02885"/>
    </source>
</evidence>